<dbReference type="GO" id="GO:0032049">
    <property type="term" value="P:cardiolipin biosynthetic process"/>
    <property type="evidence" value="ECO:0007669"/>
    <property type="project" value="UniProtKB-ARBA"/>
</dbReference>
<sequence>MVTDHLIKLTNVPETVSSVTAESPSESPGEIFHRLYGDDHHSASQSQYSHERVLECGKWGDTKPSPLFLRAFADAASCLDRDPLCGIVSPPLMGSHGTVPLTVIGPLIDVIRHVTNAIVRAKREVLLITSVWQPSCAQILIRDALVELSRRSQSNRVVVRIMFDKASFSNVWDPHRPVSEAEWTSKAIDLPSLEEIPNVDLDVASYHCVPLGTQHAKFCVVDGTSAMVMSCNMEDNDNMEMMTRLEGNVVQGLRDTALLCWGKSLGRDAQGLERKNSGVEVGEGELRHVRSNDLKPEIKNECLVPLMPDQPHYDVDIASEIRRVQANHEPGRGETPLQATNRVLNMMARKQVPPSGPEIAPDEVFTPYITTLTPQDVPIAMVSRSAYGPVDKSNVHVPQNEAWLSLIRNAERSVFIQTPDLNTMPVTEAIVDALTRGVEVTVYLCFGYNDAGEMIPGQGGTNEQATQRLLAMLPADGPAREKLHAHDYVGKDQNYPIHASFKARSCHVKILIVDDCVGVQGSGNQDTQTWYHSQEVNVMVDSPLICRAWREGLERNQNTHQFGAVAEDGIWRDADGNPGEGYRGNPGVLEGILWGAGGMFKKLKDSHG</sequence>
<dbReference type="GO" id="GO:0030572">
    <property type="term" value="F:phosphatidyltransferase activity"/>
    <property type="evidence" value="ECO:0007669"/>
    <property type="project" value="UniProtKB-ARBA"/>
</dbReference>
<reference evidence="2" key="1">
    <citation type="journal article" date="2021" name="IMA Fungus">
        <title>Genomic characterization of three marine fungi, including Emericellopsis atlantica sp. nov. with signatures of a generalist lifestyle and marine biomass degradation.</title>
        <authorList>
            <person name="Hagestad O.C."/>
            <person name="Hou L."/>
            <person name="Andersen J.H."/>
            <person name="Hansen E.H."/>
            <person name="Altermark B."/>
            <person name="Li C."/>
            <person name="Kuhnert E."/>
            <person name="Cox R.J."/>
            <person name="Crous P.W."/>
            <person name="Spatafora J.W."/>
            <person name="Lail K."/>
            <person name="Amirebrahimi M."/>
            <person name="Lipzen A."/>
            <person name="Pangilinan J."/>
            <person name="Andreopoulos W."/>
            <person name="Hayes R.D."/>
            <person name="Ng V."/>
            <person name="Grigoriev I.V."/>
            <person name="Jackson S.A."/>
            <person name="Sutton T.D.S."/>
            <person name="Dobson A.D.W."/>
            <person name="Rama T."/>
        </authorList>
    </citation>
    <scope>NUCLEOTIDE SEQUENCE</scope>
    <source>
        <strain evidence="2">TS7</strain>
    </source>
</reference>
<dbReference type="EMBL" id="MU251253">
    <property type="protein sequence ID" value="KAG9254755.1"/>
    <property type="molecule type" value="Genomic_DNA"/>
</dbReference>
<dbReference type="SUPFAM" id="SSF56024">
    <property type="entry name" value="Phospholipase D/nuclease"/>
    <property type="match status" value="2"/>
</dbReference>
<dbReference type="RefSeq" id="XP_046118679.1">
    <property type="nucleotide sequence ID" value="XM_046267225.1"/>
</dbReference>
<evidence type="ECO:0000259" key="1">
    <source>
        <dbReference type="PROSITE" id="PS50035"/>
    </source>
</evidence>
<dbReference type="PROSITE" id="PS50035">
    <property type="entry name" value="PLD"/>
    <property type="match status" value="1"/>
</dbReference>
<dbReference type="InterPro" id="IPR001736">
    <property type="entry name" value="PLipase_D/transphosphatidylase"/>
</dbReference>
<dbReference type="PANTHER" id="PTHR21248:SF11">
    <property type="entry name" value="PLD PHOSPHODIESTERASE DOMAIN-CONTAINING PROTEIN"/>
    <property type="match status" value="1"/>
</dbReference>
<gene>
    <name evidence="2" type="ORF">F5Z01DRAFT_93200</name>
</gene>
<dbReference type="AlphaFoldDB" id="A0A9P7ZMH5"/>
<evidence type="ECO:0000313" key="2">
    <source>
        <dbReference type="EMBL" id="KAG9254755.1"/>
    </source>
</evidence>
<organism evidence="2 3">
    <name type="scientific">Emericellopsis atlantica</name>
    <dbReference type="NCBI Taxonomy" id="2614577"/>
    <lineage>
        <taxon>Eukaryota</taxon>
        <taxon>Fungi</taxon>
        <taxon>Dikarya</taxon>
        <taxon>Ascomycota</taxon>
        <taxon>Pezizomycotina</taxon>
        <taxon>Sordariomycetes</taxon>
        <taxon>Hypocreomycetidae</taxon>
        <taxon>Hypocreales</taxon>
        <taxon>Bionectriaceae</taxon>
        <taxon>Emericellopsis</taxon>
    </lineage>
</organism>
<comment type="caution">
    <text evidence="2">The sequence shown here is derived from an EMBL/GenBank/DDBJ whole genome shotgun (WGS) entry which is preliminary data.</text>
</comment>
<accession>A0A9P7ZMH5</accession>
<dbReference type="Pfam" id="PF13091">
    <property type="entry name" value="PLDc_2"/>
    <property type="match status" value="1"/>
</dbReference>
<dbReference type="GeneID" id="70298128"/>
<dbReference type="Gene3D" id="3.30.870.10">
    <property type="entry name" value="Endonuclease Chain A"/>
    <property type="match status" value="2"/>
</dbReference>
<feature type="domain" description="PLD phosphodiesterase" evidence="1">
    <location>
        <begin position="210"/>
        <end position="237"/>
    </location>
</feature>
<proteinExistence type="predicted"/>
<evidence type="ECO:0000313" key="3">
    <source>
        <dbReference type="Proteomes" id="UP000887229"/>
    </source>
</evidence>
<dbReference type="PANTHER" id="PTHR21248">
    <property type="entry name" value="CARDIOLIPIN SYNTHASE"/>
    <property type="match status" value="1"/>
</dbReference>
<name>A0A9P7ZMH5_9HYPO</name>
<dbReference type="InterPro" id="IPR025202">
    <property type="entry name" value="PLD-like_dom"/>
</dbReference>
<dbReference type="Proteomes" id="UP000887229">
    <property type="component" value="Unassembled WGS sequence"/>
</dbReference>
<keyword evidence="3" id="KW-1185">Reference proteome</keyword>
<dbReference type="OrthoDB" id="9997422at2759"/>
<dbReference type="CDD" id="cd00138">
    <property type="entry name" value="PLDc_SF"/>
    <property type="match status" value="2"/>
</dbReference>
<protein>
    <recommendedName>
        <fullName evidence="1">PLD phosphodiesterase domain-containing protein</fullName>
    </recommendedName>
</protein>